<evidence type="ECO:0000256" key="9">
    <source>
        <dbReference type="SAM" id="Phobius"/>
    </source>
</evidence>
<dbReference type="Proteomes" id="UP001209878">
    <property type="component" value="Unassembled WGS sequence"/>
</dbReference>
<name>A0AAD9PDD1_RIDPI</name>
<dbReference type="PROSITE" id="PS01209">
    <property type="entry name" value="LDLRA_1"/>
    <property type="match status" value="1"/>
</dbReference>
<dbReference type="InterPro" id="IPR036055">
    <property type="entry name" value="LDL_receptor-like_sf"/>
</dbReference>
<feature type="domain" description="Ig-like" evidence="10">
    <location>
        <begin position="1"/>
        <end position="77"/>
    </location>
</feature>
<dbReference type="CDD" id="cd00112">
    <property type="entry name" value="LDLa"/>
    <property type="match status" value="2"/>
</dbReference>
<evidence type="ECO:0000256" key="7">
    <source>
        <dbReference type="ARBA" id="ARBA00023157"/>
    </source>
</evidence>
<gene>
    <name evidence="11" type="ORF">NP493_24g02007</name>
</gene>
<evidence type="ECO:0000313" key="11">
    <source>
        <dbReference type="EMBL" id="KAK2192710.1"/>
    </source>
</evidence>
<keyword evidence="7 8" id="KW-1015">Disulfide bond</keyword>
<dbReference type="Pfam" id="PF00057">
    <property type="entry name" value="Ldl_recept_a"/>
    <property type="match status" value="2"/>
</dbReference>
<dbReference type="InterPro" id="IPR023415">
    <property type="entry name" value="LDLR_class-A_CS"/>
</dbReference>
<feature type="disulfide bond" evidence="8">
    <location>
        <begin position="101"/>
        <end position="116"/>
    </location>
</feature>
<comment type="caution">
    <text evidence="11">The sequence shown here is derived from an EMBL/GenBank/DDBJ whole genome shotgun (WGS) entry which is preliminary data.</text>
</comment>
<evidence type="ECO:0000256" key="1">
    <source>
        <dbReference type="ARBA" id="ARBA00004167"/>
    </source>
</evidence>
<reference evidence="11" key="1">
    <citation type="journal article" date="2023" name="Mol. Biol. Evol.">
        <title>Third-Generation Sequencing Reveals the Adaptive Role of the Epigenome in Three Deep-Sea Polychaetes.</title>
        <authorList>
            <person name="Perez M."/>
            <person name="Aroh O."/>
            <person name="Sun Y."/>
            <person name="Lan Y."/>
            <person name="Juniper S.K."/>
            <person name="Young C.R."/>
            <person name="Angers B."/>
            <person name="Qian P.Y."/>
        </authorList>
    </citation>
    <scope>NUCLEOTIDE SEQUENCE</scope>
    <source>
        <strain evidence="11">R07B-5</strain>
    </source>
</reference>
<dbReference type="PROSITE" id="PS50835">
    <property type="entry name" value="IG_LIKE"/>
    <property type="match status" value="1"/>
</dbReference>
<keyword evidence="12" id="KW-1185">Reference proteome</keyword>
<dbReference type="PROSITE" id="PS50068">
    <property type="entry name" value="LDLRA_2"/>
    <property type="match status" value="2"/>
</dbReference>
<comment type="caution">
    <text evidence="8">Lacks conserved residue(s) required for the propagation of feature annotation.</text>
</comment>
<proteinExistence type="predicted"/>
<evidence type="ECO:0000259" key="10">
    <source>
        <dbReference type="PROSITE" id="PS50835"/>
    </source>
</evidence>
<protein>
    <recommendedName>
        <fullName evidence="10">Ig-like domain-containing protein</fullName>
    </recommendedName>
</protein>
<evidence type="ECO:0000256" key="4">
    <source>
        <dbReference type="ARBA" id="ARBA00022737"/>
    </source>
</evidence>
<keyword evidence="4" id="KW-0677">Repeat</keyword>
<organism evidence="11 12">
    <name type="scientific">Ridgeia piscesae</name>
    <name type="common">Tubeworm</name>
    <dbReference type="NCBI Taxonomy" id="27915"/>
    <lineage>
        <taxon>Eukaryota</taxon>
        <taxon>Metazoa</taxon>
        <taxon>Spiralia</taxon>
        <taxon>Lophotrochozoa</taxon>
        <taxon>Annelida</taxon>
        <taxon>Polychaeta</taxon>
        <taxon>Sedentaria</taxon>
        <taxon>Canalipalpata</taxon>
        <taxon>Sabellida</taxon>
        <taxon>Siboglinidae</taxon>
        <taxon>Ridgeia</taxon>
    </lineage>
</organism>
<evidence type="ECO:0000256" key="3">
    <source>
        <dbReference type="ARBA" id="ARBA00022692"/>
    </source>
</evidence>
<dbReference type="GO" id="GO:0012505">
    <property type="term" value="C:endomembrane system"/>
    <property type="evidence" value="ECO:0007669"/>
    <property type="project" value="UniProtKB-SubCell"/>
</dbReference>
<evidence type="ECO:0000256" key="2">
    <source>
        <dbReference type="ARBA" id="ARBA00004308"/>
    </source>
</evidence>
<keyword evidence="5 9" id="KW-1133">Transmembrane helix</keyword>
<dbReference type="SUPFAM" id="SSF57424">
    <property type="entry name" value="LDL receptor-like module"/>
    <property type="match status" value="2"/>
</dbReference>
<dbReference type="PANTHER" id="PTHR24270:SF61">
    <property type="entry name" value="EGF-LIKE DOMAIN-CONTAINING PROTEIN"/>
    <property type="match status" value="1"/>
</dbReference>
<dbReference type="GO" id="GO:0016192">
    <property type="term" value="P:vesicle-mediated transport"/>
    <property type="evidence" value="ECO:0007669"/>
    <property type="project" value="UniProtKB-ARBA"/>
</dbReference>
<comment type="subcellular location">
    <subcellularLocation>
        <location evidence="2">Endomembrane system</location>
    </subcellularLocation>
    <subcellularLocation>
        <location evidence="1">Membrane</location>
        <topology evidence="1">Single-pass membrane protein</topology>
    </subcellularLocation>
</comment>
<feature type="transmembrane region" description="Helical" evidence="9">
    <location>
        <begin position="190"/>
        <end position="213"/>
    </location>
</feature>
<dbReference type="SMART" id="SM00192">
    <property type="entry name" value="LDLa"/>
    <property type="match status" value="2"/>
</dbReference>
<accession>A0AAD9PDD1</accession>
<evidence type="ECO:0000256" key="5">
    <source>
        <dbReference type="ARBA" id="ARBA00022989"/>
    </source>
</evidence>
<dbReference type="EMBL" id="JAODUO010000024">
    <property type="protein sequence ID" value="KAK2192710.1"/>
    <property type="molecule type" value="Genomic_DNA"/>
</dbReference>
<feature type="disulfide bond" evidence="8">
    <location>
        <begin position="89"/>
        <end position="107"/>
    </location>
</feature>
<dbReference type="InterPro" id="IPR002172">
    <property type="entry name" value="LDrepeatLR_classA_rpt"/>
</dbReference>
<dbReference type="Gene3D" id="4.10.400.10">
    <property type="entry name" value="Low-density Lipoprotein Receptor"/>
    <property type="match status" value="2"/>
</dbReference>
<dbReference type="InterPro" id="IPR007110">
    <property type="entry name" value="Ig-like_dom"/>
</dbReference>
<dbReference type="AlphaFoldDB" id="A0AAD9PDD1"/>
<evidence type="ECO:0000313" key="12">
    <source>
        <dbReference type="Proteomes" id="UP001209878"/>
    </source>
</evidence>
<dbReference type="GO" id="GO:0005886">
    <property type="term" value="C:plasma membrane"/>
    <property type="evidence" value="ECO:0007669"/>
    <property type="project" value="TreeGrafter"/>
</dbReference>
<evidence type="ECO:0000256" key="6">
    <source>
        <dbReference type="ARBA" id="ARBA00023136"/>
    </source>
</evidence>
<keyword evidence="3 9" id="KW-0812">Transmembrane</keyword>
<sequence length="348" mass="38915">MNCSLNTIEEPAGLAWHYPMNMDMKQDVIAAQRRYHERWVTPSMLQLTIVSVAIQDEGIYMCKSRRHGQMSVRLTVSASLCQGNHIFHCGGGMCIFKRYRCDRISNCPDGSDEIGCDDLCEGKFQCDNGQCIDRSLVCDVYHSRDCVDGSDEAICGLVTDYTGQVRPVNRGGVPLGPSQPYRASSLFGSIVAWMIGVTGVLATALLIICRIHVMRRDMRRFRQRFHGQTRQALHMSTWQRCMYCWSPAEVDEPAVPTVHINLRLLPTSYAGGVVRCVNDYVPTPPPYTERNDPDTPPPAYTTLDRTHNRITTADVTDDDCTAAQTLLHNQSIAAENTPKPIEDTVIPS</sequence>
<evidence type="ECO:0000256" key="8">
    <source>
        <dbReference type="PROSITE-ProRule" id="PRU00124"/>
    </source>
</evidence>
<dbReference type="PANTHER" id="PTHR24270">
    <property type="entry name" value="LOW-DENSITY LIPOPROTEIN RECEPTOR-RELATED"/>
    <property type="match status" value="1"/>
</dbReference>
<dbReference type="InterPro" id="IPR050685">
    <property type="entry name" value="LDLR"/>
</dbReference>
<keyword evidence="6 9" id="KW-0472">Membrane</keyword>